<evidence type="ECO:0000313" key="1">
    <source>
        <dbReference type="EMBL" id="KOB73590.1"/>
    </source>
</evidence>
<accession>A0A0L7LDV7</accession>
<gene>
    <name evidence="1" type="ORF">OBRU01_10522</name>
</gene>
<keyword evidence="1" id="KW-0548">Nucleotidyltransferase</keyword>
<organism evidence="1 2">
    <name type="scientific">Operophtera brumata</name>
    <name type="common">Winter moth</name>
    <name type="synonym">Phalaena brumata</name>
    <dbReference type="NCBI Taxonomy" id="104452"/>
    <lineage>
        <taxon>Eukaryota</taxon>
        <taxon>Metazoa</taxon>
        <taxon>Ecdysozoa</taxon>
        <taxon>Arthropoda</taxon>
        <taxon>Hexapoda</taxon>
        <taxon>Insecta</taxon>
        <taxon>Pterygota</taxon>
        <taxon>Neoptera</taxon>
        <taxon>Endopterygota</taxon>
        <taxon>Lepidoptera</taxon>
        <taxon>Glossata</taxon>
        <taxon>Ditrysia</taxon>
        <taxon>Geometroidea</taxon>
        <taxon>Geometridae</taxon>
        <taxon>Larentiinae</taxon>
        <taxon>Operophtera</taxon>
    </lineage>
</organism>
<keyword evidence="1" id="KW-0808">Transferase</keyword>
<keyword evidence="1" id="KW-0255">Endonuclease</keyword>
<dbReference type="GO" id="GO:0004519">
    <property type="term" value="F:endonuclease activity"/>
    <property type="evidence" value="ECO:0007669"/>
    <property type="project" value="UniProtKB-KW"/>
</dbReference>
<name>A0A0L7LDV7_OPEBR</name>
<sequence>MKHIPKKLKKLTPETIALIEERFILAKDIKDSRYRIKDKEVKRSIKKDNRMYKEKTVQIALENNRSLKIAKQGISLGKSWIKETPVSPGVTVES</sequence>
<keyword evidence="1" id="KW-0695">RNA-directed DNA polymerase</keyword>
<dbReference type="AlphaFoldDB" id="A0A0L7LDV7"/>
<reference evidence="1 2" key="1">
    <citation type="journal article" date="2015" name="Genome Biol. Evol.">
        <title>The genome of winter moth (Operophtera brumata) provides a genomic perspective on sexual dimorphism and phenology.</title>
        <authorList>
            <person name="Derks M.F."/>
            <person name="Smit S."/>
            <person name="Salis L."/>
            <person name="Schijlen E."/>
            <person name="Bossers A."/>
            <person name="Mateman C."/>
            <person name="Pijl A.S."/>
            <person name="de Ridder D."/>
            <person name="Groenen M.A."/>
            <person name="Visser M.E."/>
            <person name="Megens H.J."/>
        </authorList>
    </citation>
    <scope>NUCLEOTIDE SEQUENCE [LARGE SCALE GENOMIC DNA]</scope>
    <source>
        <strain evidence="1">WM2013NL</strain>
        <tissue evidence="1">Head and thorax</tissue>
    </source>
</reference>
<keyword evidence="2" id="KW-1185">Reference proteome</keyword>
<dbReference type="GO" id="GO:0003964">
    <property type="term" value="F:RNA-directed DNA polymerase activity"/>
    <property type="evidence" value="ECO:0007669"/>
    <property type="project" value="UniProtKB-KW"/>
</dbReference>
<proteinExistence type="predicted"/>
<evidence type="ECO:0000313" key="2">
    <source>
        <dbReference type="Proteomes" id="UP000037510"/>
    </source>
</evidence>
<protein>
    <submittedName>
        <fullName evidence="1">Endonuclease-reverse transcriptase</fullName>
    </submittedName>
</protein>
<dbReference type="Proteomes" id="UP000037510">
    <property type="component" value="Unassembled WGS sequence"/>
</dbReference>
<keyword evidence="1" id="KW-0540">Nuclease</keyword>
<keyword evidence="1" id="KW-0378">Hydrolase</keyword>
<comment type="caution">
    <text evidence="1">The sequence shown here is derived from an EMBL/GenBank/DDBJ whole genome shotgun (WGS) entry which is preliminary data.</text>
</comment>
<dbReference type="EMBL" id="JTDY01001543">
    <property type="protein sequence ID" value="KOB73590.1"/>
    <property type="molecule type" value="Genomic_DNA"/>
</dbReference>